<proteinExistence type="inferred from homology"/>
<dbReference type="EMBL" id="RIBY02001334">
    <property type="protein sequence ID" value="KAH9829729.1"/>
    <property type="molecule type" value="Genomic_DNA"/>
</dbReference>
<keyword evidence="5" id="KW-1133">Transmembrane helix</keyword>
<feature type="transmembrane region" description="Helical" evidence="5">
    <location>
        <begin position="995"/>
        <end position="1016"/>
    </location>
</feature>
<dbReference type="SUPFAM" id="SSF101690">
    <property type="entry name" value="PAZ domain"/>
    <property type="match status" value="1"/>
</dbReference>
<evidence type="ECO:0000313" key="8">
    <source>
        <dbReference type="EMBL" id="KAH9829729.1"/>
    </source>
</evidence>
<dbReference type="InterPro" id="IPR003782">
    <property type="entry name" value="SCO1/SenC"/>
</dbReference>
<evidence type="ECO:0000256" key="1">
    <source>
        <dbReference type="ARBA" id="ARBA00010996"/>
    </source>
</evidence>
<reference evidence="8 9" key="1">
    <citation type="journal article" date="2018" name="IMA Fungus">
        <title>IMA Genome-F 10: Nine draft genome sequences of Claviceps purpurea s.lat., including C. arundinis, C. humidiphila, and C. cf. spartinae, pseudomolecules for the pitch canker pathogen Fusarium circinatum, draft genome of Davidsoniella eucalypti, Grosmannia galeiformis, Quambalaria eucalypti, and Teratosphaeria destructans.</title>
        <authorList>
            <person name="Wingfield B.D."/>
            <person name="Liu M."/>
            <person name="Nguyen H.D."/>
            <person name="Lane F.A."/>
            <person name="Morgan S.W."/>
            <person name="De Vos L."/>
            <person name="Wilken P.M."/>
            <person name="Duong T.A."/>
            <person name="Aylward J."/>
            <person name="Coetzee M.P."/>
            <person name="Dadej K."/>
            <person name="De Beer Z.W."/>
            <person name="Findlay W."/>
            <person name="Havenga M."/>
            <person name="Kolarik M."/>
            <person name="Menzies J.G."/>
            <person name="Naidoo K."/>
            <person name="Pochopski O."/>
            <person name="Shoukouhi P."/>
            <person name="Santana Q.C."/>
            <person name="Seifert K.A."/>
            <person name="Soal N."/>
            <person name="Steenkamp E.T."/>
            <person name="Tatham C.T."/>
            <person name="van der Nest M.A."/>
            <person name="Wingfield M.J."/>
        </authorList>
    </citation>
    <scope>NUCLEOTIDE SEQUENCE [LARGE SCALE GENOMIC DNA]</scope>
    <source>
        <strain evidence="8">CMW44962</strain>
    </source>
</reference>
<dbReference type="PROSITE" id="PS50822">
    <property type="entry name" value="PIWI"/>
    <property type="match status" value="1"/>
</dbReference>
<reference evidence="8 9" key="2">
    <citation type="journal article" date="2021" name="Curr. Genet.">
        <title>Genetic response to nitrogen starvation in the aggressive Eucalyptus foliar pathogen Teratosphaeria destructans.</title>
        <authorList>
            <person name="Havenga M."/>
            <person name="Wingfield B.D."/>
            <person name="Wingfield M.J."/>
            <person name="Dreyer L.L."/>
            <person name="Roets F."/>
            <person name="Aylward J."/>
        </authorList>
    </citation>
    <scope>NUCLEOTIDE SEQUENCE [LARGE SCALE GENOMIC DNA]</scope>
    <source>
        <strain evidence="8">CMW44962</strain>
    </source>
</reference>
<evidence type="ECO:0000256" key="4">
    <source>
        <dbReference type="SAM" id="MobiDB-lite"/>
    </source>
</evidence>
<gene>
    <name evidence="8" type="ORF">Tdes44962_MAKER02204</name>
</gene>
<dbReference type="SUPFAM" id="SSF53098">
    <property type="entry name" value="Ribonuclease H-like"/>
    <property type="match status" value="1"/>
</dbReference>
<dbReference type="SUPFAM" id="SSF52833">
    <property type="entry name" value="Thioredoxin-like"/>
    <property type="match status" value="1"/>
</dbReference>
<feature type="binding site" evidence="2">
    <location>
        <position position="1162"/>
    </location>
    <ligand>
        <name>Cu cation</name>
        <dbReference type="ChEBI" id="CHEBI:23378"/>
    </ligand>
</feature>
<dbReference type="Gene3D" id="3.40.30.10">
    <property type="entry name" value="Glutaredoxin"/>
    <property type="match status" value="1"/>
</dbReference>
<dbReference type="Pfam" id="PF02630">
    <property type="entry name" value="SCO1-SenC"/>
    <property type="match status" value="1"/>
</dbReference>
<dbReference type="Pfam" id="PF02171">
    <property type="entry name" value="Piwi"/>
    <property type="match status" value="1"/>
</dbReference>
<dbReference type="Gene3D" id="3.30.420.10">
    <property type="entry name" value="Ribonuclease H-like superfamily/Ribonuclease H"/>
    <property type="match status" value="1"/>
</dbReference>
<dbReference type="InterPro" id="IPR003165">
    <property type="entry name" value="Piwi"/>
</dbReference>
<dbReference type="OrthoDB" id="270009at2759"/>
<dbReference type="Proteomes" id="UP001138500">
    <property type="component" value="Unassembled WGS sequence"/>
</dbReference>
<feature type="binding site" evidence="2">
    <location>
        <position position="1071"/>
    </location>
    <ligand>
        <name>Cu cation</name>
        <dbReference type="ChEBI" id="CHEBI:23378"/>
    </ligand>
</feature>
<keyword evidence="5" id="KW-0472">Membrane</keyword>
<dbReference type="InterPro" id="IPR003100">
    <property type="entry name" value="PAZ_dom"/>
</dbReference>
<keyword evidence="9" id="KW-1185">Reference proteome</keyword>
<comment type="similarity">
    <text evidence="1">Belongs to the SCO1/2 family.</text>
</comment>
<evidence type="ECO:0000259" key="7">
    <source>
        <dbReference type="PROSITE" id="PS50822"/>
    </source>
</evidence>
<keyword evidence="2" id="KW-0186">Copper</keyword>
<keyword evidence="5" id="KW-0812">Transmembrane</keyword>
<evidence type="ECO:0000256" key="5">
    <source>
        <dbReference type="SAM" id="Phobius"/>
    </source>
</evidence>
<feature type="compositionally biased region" description="Low complexity" evidence="4">
    <location>
        <begin position="8"/>
        <end position="28"/>
    </location>
</feature>
<dbReference type="SMART" id="SM00950">
    <property type="entry name" value="Piwi"/>
    <property type="match status" value="1"/>
</dbReference>
<evidence type="ECO:0000256" key="3">
    <source>
        <dbReference type="PIRSR" id="PIRSR603782-2"/>
    </source>
</evidence>
<dbReference type="InterPro" id="IPR036397">
    <property type="entry name" value="RNaseH_sf"/>
</dbReference>
<dbReference type="InterPro" id="IPR036249">
    <property type="entry name" value="Thioredoxin-like_sf"/>
</dbReference>
<dbReference type="CDD" id="cd02968">
    <property type="entry name" value="SCO"/>
    <property type="match status" value="1"/>
</dbReference>
<keyword evidence="3" id="KW-1015">Disulfide bond</keyword>
<comment type="caution">
    <text evidence="8">The sequence shown here is derived from an EMBL/GenBank/DDBJ whole genome shotgun (WGS) entry which is preliminary data.</text>
</comment>
<evidence type="ECO:0000256" key="2">
    <source>
        <dbReference type="PIRSR" id="PIRSR603782-1"/>
    </source>
</evidence>
<feature type="domain" description="Piwi" evidence="7">
    <location>
        <begin position="575"/>
        <end position="871"/>
    </location>
</feature>
<evidence type="ECO:0000259" key="6">
    <source>
        <dbReference type="PROSITE" id="PS50821"/>
    </source>
</evidence>
<dbReference type="Gene3D" id="3.40.50.2300">
    <property type="match status" value="1"/>
</dbReference>
<accession>A0A9W7W3D1</accession>
<dbReference type="Pfam" id="PF02170">
    <property type="entry name" value="PAZ"/>
    <property type="match status" value="1"/>
</dbReference>
<feature type="region of interest" description="Disordered" evidence="4">
    <location>
        <begin position="1"/>
        <end position="33"/>
    </location>
</feature>
<sequence length="1206" mass="133835">MAAPPDPSSAVSPVQNLSLNSQPNQQSNGRPQLSFYDETYPARALPVTGGERVQALANFFDIDISRLPDEVFTYSFSFPQINNRDIKNNGVKKELIRLVLQDQFFAAHATSLATDWNALLVSLVDLAADPNSGFVQGASKDVTVQWTNQARPDQPLSLTIVVQKKIAFPKASILKCVKPQGMHDRFDCASWLQVLNILARRRATQGPDALTIKIGREKFFFAVVRRASIREIRRFVSSIRPVGGTLAMNLQRVATAFITEQPLLDFVKASEPIFGPQAWRNAHSIAPYEASFRAITKGLQVRSMYHPPGSTTAPRSALLRNPLNANPVGRLFRVNGFGRPANVADFVHSSTAIGKVTVEDYFNRHVMSNYRLQYPSLPCINTGSQSNPVLIPPELLYIEPHQPKRGVLGEGEMRSMLPVAQQSPRENVRDIEAVVATNGIFERAFLSAECALDMTSQHMKQVSARMLPIPNLQYRVGMTEAGGPAASNLRNGAWTLQKKKFRVAGQLDSLGVIHFDEQAARGAYQSLTNALTTYGILPGAGRRIHTQSTPSTGANDLNHALGLLRRADQDNKITAILVMLGDRMSPNEYAEIKHCADTRAGLPSICVAKSNHAKLFNIKLGGKNHMLNNNGSIPNGTMIVGADVTHPGLGSVSHCPSAAAVVASNDPSAVVYPGSLRLQKGKDEMIADLADMMAERLQEWKNKNKNTLPTRILFYRDGVSEGQFAYVKRDELPRIMEDCRKVDPAYQPPVTLVVCGKRHHTRFYPDTHRPARPWARDDNGNFRPGLLVDDLGVRSPFHFDFSLPSHRALKGTARPCHYFVIHNPANLTPALLQQITFDLCFTFATALTPISYASPAYYADRFCDRARCYLRPLMQLNHRARPSEAAIHAHMSTLPGSTWHSATDEQKDVAFAAEVSRGWRGFWPTGGVNPAHDALKDTMFYTPKNQSRSRPAPIAIHAPSPLRRSSPHARPFSSTSRRSYKTVQEAKTRYKLGPFSWQAGLLFLLAGAGLTLYFRFEKARMARARIAEANKGIGKPLVGGPFTLTDHHGHRVTQDLLKGKYSLVYFGFTHCPDICPEELDKMAGMIDRVKERHGDVLRPVFISCDPARDTPEVLRRYLAEFHGDILGLVGSWQEVKDVCKAYRVYFSTPPDVKPGQDYLVDHSIYFYLMDPEGDFVEAIGRNFGVEAAAKVIGDHVADWRGKIDRS</sequence>
<dbReference type="CDD" id="cd02846">
    <property type="entry name" value="PAZ_argonaute_like"/>
    <property type="match status" value="1"/>
</dbReference>
<dbReference type="Gene3D" id="2.170.260.10">
    <property type="entry name" value="paz domain"/>
    <property type="match status" value="1"/>
</dbReference>
<feature type="binding site" evidence="2">
    <location>
        <position position="1075"/>
    </location>
    <ligand>
        <name>Cu cation</name>
        <dbReference type="ChEBI" id="CHEBI:23378"/>
    </ligand>
</feature>
<dbReference type="PANTHER" id="PTHR22891">
    <property type="entry name" value="EUKARYOTIC TRANSLATION INITIATION FACTOR 2C"/>
    <property type="match status" value="1"/>
</dbReference>
<feature type="region of interest" description="Disordered" evidence="4">
    <location>
        <begin position="944"/>
        <end position="978"/>
    </location>
</feature>
<feature type="domain" description="PAZ" evidence="6">
    <location>
        <begin position="262"/>
        <end position="400"/>
    </location>
</feature>
<dbReference type="GO" id="GO:0045454">
    <property type="term" value="P:cell redox homeostasis"/>
    <property type="evidence" value="ECO:0007669"/>
    <property type="project" value="UniProtKB-ARBA"/>
</dbReference>
<dbReference type="PROSITE" id="PS50821">
    <property type="entry name" value="PAZ"/>
    <property type="match status" value="1"/>
</dbReference>
<feature type="disulfide bond" description="Redox-active" evidence="3">
    <location>
        <begin position="1071"/>
        <end position="1075"/>
    </location>
</feature>
<dbReference type="GO" id="GO:0005507">
    <property type="term" value="F:copper ion binding"/>
    <property type="evidence" value="ECO:0007669"/>
    <property type="project" value="UniProtKB-ARBA"/>
</dbReference>
<evidence type="ECO:0000313" key="9">
    <source>
        <dbReference type="Proteomes" id="UP001138500"/>
    </source>
</evidence>
<keyword evidence="2" id="KW-0479">Metal-binding</keyword>
<dbReference type="AlphaFoldDB" id="A0A9W7W3D1"/>
<dbReference type="InterPro" id="IPR036085">
    <property type="entry name" value="PAZ_dom_sf"/>
</dbReference>
<name>A0A9W7W3D1_9PEZI</name>
<dbReference type="GO" id="GO:0003723">
    <property type="term" value="F:RNA binding"/>
    <property type="evidence" value="ECO:0007669"/>
    <property type="project" value="InterPro"/>
</dbReference>
<protein>
    <submittedName>
        <fullName evidence="8">Protein SCO1, mitochondrial</fullName>
    </submittedName>
</protein>
<dbReference type="FunFam" id="3.40.30.10:FF:000013">
    <property type="entry name" value="Blast:Protein SCO1 homolog, mitochondrial"/>
    <property type="match status" value="1"/>
</dbReference>
<dbReference type="InterPro" id="IPR012337">
    <property type="entry name" value="RNaseH-like_sf"/>
</dbReference>
<organism evidence="8 9">
    <name type="scientific">Teratosphaeria destructans</name>
    <dbReference type="NCBI Taxonomy" id="418781"/>
    <lineage>
        <taxon>Eukaryota</taxon>
        <taxon>Fungi</taxon>
        <taxon>Dikarya</taxon>
        <taxon>Ascomycota</taxon>
        <taxon>Pezizomycotina</taxon>
        <taxon>Dothideomycetes</taxon>
        <taxon>Dothideomycetidae</taxon>
        <taxon>Mycosphaerellales</taxon>
        <taxon>Teratosphaeriaceae</taxon>
        <taxon>Teratosphaeria</taxon>
    </lineage>
</organism>